<accession>A0A940X2V7</accession>
<dbReference type="Pfam" id="PF09500">
    <property type="entry name" value="YiiD_C"/>
    <property type="match status" value="1"/>
</dbReference>
<dbReference type="NCBIfam" id="TIGR02447">
    <property type="entry name" value="yiiD_Cterm"/>
    <property type="match status" value="1"/>
</dbReference>
<evidence type="ECO:0000313" key="3">
    <source>
        <dbReference type="Proteomes" id="UP000673447"/>
    </source>
</evidence>
<dbReference type="InterPro" id="IPR012660">
    <property type="entry name" value="YiiD_C"/>
</dbReference>
<dbReference type="EMBL" id="JAGKTC010000001">
    <property type="protein sequence ID" value="MBP3984056.1"/>
    <property type="molecule type" value="Genomic_DNA"/>
</dbReference>
<sequence length="157" mass="16585">MPLEEVLQSLREYCASMPPVAAMQVDVAGYDGECLSLRAPLAANVNDKGTAFGGSLTSLMTLAGWGLVTLQLQLRGLSAEVYVADSAIRYLAPLRDDLLARAWLGEGGQANEDGWDAFFATLAARGRARVQVEAEVALPDGGVATTLSGRFVAIARK</sequence>
<dbReference type="Gene3D" id="3.10.129.10">
    <property type="entry name" value="Hotdog Thioesterase"/>
    <property type="match status" value="1"/>
</dbReference>
<organism evidence="2 3">
    <name type="scientific">Pseudoxanthomonas helianthi</name>
    <dbReference type="NCBI Taxonomy" id="1453541"/>
    <lineage>
        <taxon>Bacteria</taxon>
        <taxon>Pseudomonadati</taxon>
        <taxon>Pseudomonadota</taxon>
        <taxon>Gammaproteobacteria</taxon>
        <taxon>Lysobacterales</taxon>
        <taxon>Lysobacteraceae</taxon>
        <taxon>Pseudoxanthomonas</taxon>
    </lineage>
</organism>
<proteinExistence type="predicted"/>
<reference evidence="2" key="2">
    <citation type="submission" date="2021-03" db="EMBL/GenBank/DDBJ databases">
        <authorList>
            <person name="Cao W."/>
        </authorList>
    </citation>
    <scope>NUCLEOTIDE SEQUENCE</scope>
    <source>
        <strain evidence="2">110414</strain>
    </source>
</reference>
<comment type="caution">
    <text evidence="2">The sequence shown here is derived from an EMBL/GenBank/DDBJ whole genome shotgun (WGS) entry which is preliminary data.</text>
</comment>
<evidence type="ECO:0000259" key="1">
    <source>
        <dbReference type="Pfam" id="PF09500"/>
    </source>
</evidence>
<protein>
    <submittedName>
        <fullName evidence="2">YiiD C-terminal domain-containing protein</fullName>
    </submittedName>
</protein>
<dbReference type="InterPro" id="IPR029069">
    <property type="entry name" value="HotDog_dom_sf"/>
</dbReference>
<dbReference type="Proteomes" id="UP000673447">
    <property type="component" value="Unassembled WGS sequence"/>
</dbReference>
<feature type="domain" description="Thioesterase putative" evidence="1">
    <location>
        <begin position="16"/>
        <end position="154"/>
    </location>
</feature>
<reference evidence="2" key="1">
    <citation type="journal article" date="2016" name="Int. J. Syst. Evol. Microbiol.">
        <title>Pseudoxanthomonas helianthi sp. nov., isolated from roots of Jerusalem artichoke (Helianthus tuberosus).</title>
        <authorList>
            <person name="Kittiwongwattana C."/>
            <person name="Thawai C."/>
        </authorList>
    </citation>
    <scope>NUCLEOTIDE SEQUENCE</scope>
    <source>
        <strain evidence="2">110414</strain>
    </source>
</reference>
<dbReference type="SUPFAM" id="SSF54637">
    <property type="entry name" value="Thioesterase/thiol ester dehydrase-isomerase"/>
    <property type="match status" value="1"/>
</dbReference>
<keyword evidence="3" id="KW-1185">Reference proteome</keyword>
<dbReference type="AlphaFoldDB" id="A0A940X2V7"/>
<gene>
    <name evidence="2" type="ORF">J5837_06405</name>
</gene>
<evidence type="ECO:0000313" key="2">
    <source>
        <dbReference type="EMBL" id="MBP3984056.1"/>
    </source>
</evidence>
<dbReference type="RefSeq" id="WP_210535853.1">
    <property type="nucleotide sequence ID" value="NZ_JAGKTC010000001.1"/>
</dbReference>
<name>A0A940X2V7_9GAMM</name>